<dbReference type="Gene3D" id="3.40.50.300">
    <property type="entry name" value="P-loop containing nucleotide triphosphate hydrolases"/>
    <property type="match status" value="1"/>
</dbReference>
<evidence type="ECO:0000256" key="8">
    <source>
        <dbReference type="RuleBase" id="RU003331"/>
    </source>
</evidence>
<feature type="binding site" evidence="6">
    <location>
        <position position="161"/>
    </location>
    <ligand>
        <name>AMP</name>
        <dbReference type="ChEBI" id="CHEBI:456215"/>
    </ligand>
</feature>
<reference evidence="11" key="1">
    <citation type="submission" date="2016-01" db="EMBL/GenBank/DDBJ databases">
        <authorList>
            <person name="Mitreva M."/>
            <person name="Pepin K.H."/>
            <person name="Mihindukulasuriya K.A."/>
            <person name="Fulton R."/>
            <person name="Fronick C."/>
            <person name="O'Laughlin M."/>
            <person name="Miner T."/>
            <person name="Herter B."/>
            <person name="Rosa B.A."/>
            <person name="Cordes M."/>
            <person name="Tomlinson C."/>
            <person name="Wollam A."/>
            <person name="Palsikar V.B."/>
            <person name="Mardis E.R."/>
            <person name="Wilson R.K."/>
        </authorList>
    </citation>
    <scope>NUCLEOTIDE SEQUENCE [LARGE SCALE GENOMIC DNA]</scope>
    <source>
        <strain evidence="11">DNF01167</strain>
    </source>
</reference>
<dbReference type="FunFam" id="3.40.50.300:FF:000106">
    <property type="entry name" value="Adenylate kinase mitochondrial"/>
    <property type="match status" value="1"/>
</dbReference>
<feature type="binding site" evidence="6">
    <location>
        <position position="37"/>
    </location>
    <ligand>
        <name>AMP</name>
        <dbReference type="ChEBI" id="CHEBI:456215"/>
    </ligand>
</feature>
<organism evidence="10 11">
    <name type="scientific">Gemella haemolysans</name>
    <dbReference type="NCBI Taxonomy" id="1379"/>
    <lineage>
        <taxon>Bacteria</taxon>
        <taxon>Bacillati</taxon>
        <taxon>Bacillota</taxon>
        <taxon>Bacilli</taxon>
        <taxon>Bacillales</taxon>
        <taxon>Gemellaceae</taxon>
        <taxon>Gemella</taxon>
    </lineage>
</organism>
<dbReference type="STRING" id="1379.HMPREF3186_01791"/>
<dbReference type="EMBL" id="LSDC01000134">
    <property type="protein sequence ID" value="KXB57251.1"/>
    <property type="molecule type" value="Genomic_DNA"/>
</dbReference>
<evidence type="ECO:0000259" key="9">
    <source>
        <dbReference type="Pfam" id="PF05191"/>
    </source>
</evidence>
<dbReference type="InterPro" id="IPR006259">
    <property type="entry name" value="Adenyl_kin_sub"/>
</dbReference>
<dbReference type="UniPathway" id="UPA00588">
    <property type="reaction ID" value="UER00649"/>
</dbReference>
<feature type="region of interest" description="NMP" evidence="6">
    <location>
        <begin position="31"/>
        <end position="60"/>
    </location>
</feature>
<comment type="caution">
    <text evidence="10">The sequence shown here is derived from an EMBL/GenBank/DDBJ whole genome shotgun (WGS) entry which is preliminary data.</text>
</comment>
<dbReference type="HAMAP" id="MF_00235">
    <property type="entry name" value="Adenylate_kinase_Adk"/>
    <property type="match status" value="1"/>
</dbReference>
<feature type="binding site" evidence="6">
    <location>
        <position position="128"/>
    </location>
    <ligand>
        <name>ATP</name>
        <dbReference type="ChEBI" id="CHEBI:30616"/>
    </ligand>
</feature>
<keyword evidence="1 6" id="KW-0808">Transferase</keyword>
<feature type="region of interest" description="LID" evidence="6">
    <location>
        <begin position="127"/>
        <end position="164"/>
    </location>
</feature>
<comment type="similarity">
    <text evidence="6 7">Belongs to the adenylate kinase family.</text>
</comment>
<feature type="binding site" evidence="6">
    <location>
        <begin position="11"/>
        <end position="16"/>
    </location>
    <ligand>
        <name>ATP</name>
        <dbReference type="ChEBI" id="CHEBI:30616"/>
    </ligand>
</feature>
<dbReference type="AlphaFoldDB" id="A0A133ZP88"/>
<dbReference type="Proteomes" id="UP000070355">
    <property type="component" value="Unassembled WGS sequence"/>
</dbReference>
<dbReference type="InterPro" id="IPR000850">
    <property type="entry name" value="Adenylat/UMP-CMP_kin"/>
</dbReference>
<feature type="binding site" evidence="6">
    <location>
        <position position="32"/>
    </location>
    <ligand>
        <name>AMP</name>
        <dbReference type="ChEBI" id="CHEBI:456215"/>
    </ligand>
</feature>
<evidence type="ECO:0000256" key="2">
    <source>
        <dbReference type="ARBA" id="ARBA00022727"/>
    </source>
</evidence>
<keyword evidence="6" id="KW-0479">Metal-binding</keyword>
<keyword evidence="6" id="KW-0862">Zinc</keyword>
<dbReference type="InterPro" id="IPR007862">
    <property type="entry name" value="Adenylate_kinase_lid-dom"/>
</dbReference>
<dbReference type="GO" id="GO:0004017">
    <property type="term" value="F:AMP kinase activity"/>
    <property type="evidence" value="ECO:0007669"/>
    <property type="project" value="UniProtKB-UniRule"/>
</dbReference>
<keyword evidence="6" id="KW-0963">Cytoplasm</keyword>
<keyword evidence="4 6" id="KW-0418">Kinase</keyword>
<feature type="binding site" evidence="6">
    <location>
        <begin position="58"/>
        <end position="60"/>
    </location>
    <ligand>
        <name>AMP</name>
        <dbReference type="ChEBI" id="CHEBI:456215"/>
    </ligand>
</feature>
<feature type="binding site" evidence="6">
    <location>
        <position position="134"/>
    </location>
    <ligand>
        <name>Zn(2+)</name>
        <dbReference type="ChEBI" id="CHEBI:29105"/>
        <note>structural</note>
    </ligand>
</feature>
<evidence type="ECO:0000256" key="1">
    <source>
        <dbReference type="ARBA" id="ARBA00022679"/>
    </source>
</evidence>
<feature type="binding site" evidence="6">
    <location>
        <position position="201"/>
    </location>
    <ligand>
        <name>ATP</name>
        <dbReference type="ChEBI" id="CHEBI:30616"/>
    </ligand>
</feature>
<evidence type="ECO:0000256" key="6">
    <source>
        <dbReference type="HAMAP-Rule" id="MF_00235"/>
    </source>
</evidence>
<dbReference type="CDD" id="cd01428">
    <property type="entry name" value="ADK"/>
    <property type="match status" value="1"/>
</dbReference>
<feature type="binding site" evidence="6">
    <location>
        <position position="131"/>
    </location>
    <ligand>
        <name>Zn(2+)</name>
        <dbReference type="ChEBI" id="CHEBI:29105"/>
        <note>structural</note>
    </ligand>
</feature>
<comment type="subcellular location">
    <subcellularLocation>
        <location evidence="6 8">Cytoplasm</location>
    </subcellularLocation>
</comment>
<feature type="binding site" evidence="6">
    <location>
        <position position="154"/>
    </location>
    <ligand>
        <name>Zn(2+)</name>
        <dbReference type="ChEBI" id="CHEBI:29105"/>
        <note>structural</note>
    </ligand>
</feature>
<comment type="pathway">
    <text evidence="6">Purine metabolism; AMP biosynthesis via salvage pathway; AMP from ADP: step 1/1.</text>
</comment>
<dbReference type="EC" id="2.7.4.3" evidence="6 8"/>
<protein>
    <recommendedName>
        <fullName evidence="6 8">Adenylate kinase</fullName>
        <shortName evidence="6">AK</shortName>
        <ecNumber evidence="6 8">2.7.4.3</ecNumber>
    </recommendedName>
    <alternativeName>
        <fullName evidence="6">ATP-AMP transphosphorylase</fullName>
    </alternativeName>
    <alternativeName>
        <fullName evidence="6">ATP:AMP phosphotransferase</fullName>
    </alternativeName>
    <alternativeName>
        <fullName evidence="6">Adenylate monophosphate kinase</fullName>
    </alternativeName>
</protein>
<dbReference type="InterPro" id="IPR033690">
    <property type="entry name" value="Adenylat_kinase_CS"/>
</dbReference>
<dbReference type="PROSITE" id="PS00113">
    <property type="entry name" value="ADENYLATE_KINASE"/>
    <property type="match status" value="1"/>
</dbReference>
<evidence type="ECO:0000256" key="7">
    <source>
        <dbReference type="RuleBase" id="RU003330"/>
    </source>
</evidence>
<name>A0A133ZP88_9BACL</name>
<dbReference type="NCBIfam" id="NF001381">
    <property type="entry name" value="PRK00279.1-3"/>
    <property type="match status" value="1"/>
</dbReference>
<dbReference type="NCBIfam" id="TIGR01351">
    <property type="entry name" value="adk"/>
    <property type="match status" value="1"/>
</dbReference>
<sequence length="218" mass="24267">MMNIILMGLPGAGKGTQAEQIKANYPIPHISTGDMFRAAIKNETPLGKEAKSYIDKGQLVPDSVTIGLVEERLNQEDAKEGFLLDGFPRTVEQAEALDQILAKTNRKIDKVLNIDVDPAILLPRLTGRRICKQCGNTYHLIFNPTKVEGVCDNDGGELYQRSDDNEETVGNRLEVNIKQTKPLLDFYSQKEGVVENVNGDQDIKVVFQDVQNILDKLK</sequence>
<feature type="binding site" evidence="6">
    <location>
        <position position="151"/>
    </location>
    <ligand>
        <name>Zn(2+)</name>
        <dbReference type="ChEBI" id="CHEBI:29105"/>
        <note>structural</note>
    </ligand>
</feature>
<feature type="binding site" evidence="6">
    <location>
        <begin position="86"/>
        <end position="89"/>
    </location>
    <ligand>
        <name>AMP</name>
        <dbReference type="ChEBI" id="CHEBI:456215"/>
    </ligand>
</feature>
<evidence type="ECO:0000256" key="5">
    <source>
        <dbReference type="ARBA" id="ARBA00022840"/>
    </source>
</evidence>
<dbReference type="GO" id="GO:0044209">
    <property type="term" value="P:AMP salvage"/>
    <property type="evidence" value="ECO:0007669"/>
    <property type="project" value="UniProtKB-UniRule"/>
</dbReference>
<dbReference type="GO" id="GO:0005524">
    <property type="term" value="F:ATP binding"/>
    <property type="evidence" value="ECO:0007669"/>
    <property type="project" value="UniProtKB-UniRule"/>
</dbReference>
<dbReference type="GO" id="GO:0005737">
    <property type="term" value="C:cytoplasm"/>
    <property type="evidence" value="ECO:0007669"/>
    <property type="project" value="UniProtKB-SubCell"/>
</dbReference>
<accession>A0A133ZP88</accession>
<dbReference type="GO" id="GO:0008270">
    <property type="term" value="F:zinc ion binding"/>
    <property type="evidence" value="ECO:0007669"/>
    <property type="project" value="UniProtKB-UniRule"/>
</dbReference>
<evidence type="ECO:0000313" key="11">
    <source>
        <dbReference type="Proteomes" id="UP000070355"/>
    </source>
</evidence>
<evidence type="ECO:0000313" key="10">
    <source>
        <dbReference type="EMBL" id="KXB57251.1"/>
    </source>
</evidence>
<feature type="domain" description="Adenylate kinase active site lid" evidence="9">
    <location>
        <begin position="128"/>
        <end position="163"/>
    </location>
</feature>
<dbReference type="NCBIfam" id="NF011100">
    <property type="entry name" value="PRK14527.1"/>
    <property type="match status" value="1"/>
</dbReference>
<feature type="binding site" evidence="6">
    <location>
        <position position="93"/>
    </location>
    <ligand>
        <name>AMP</name>
        <dbReference type="ChEBI" id="CHEBI:456215"/>
    </ligand>
</feature>
<keyword evidence="5 6" id="KW-0067">ATP-binding</keyword>
<dbReference type="PATRIC" id="fig|1379.3.peg.1784"/>
<feature type="binding site" evidence="6">
    <location>
        <position position="172"/>
    </location>
    <ligand>
        <name>AMP</name>
        <dbReference type="ChEBI" id="CHEBI:456215"/>
    </ligand>
</feature>
<dbReference type="PANTHER" id="PTHR23359">
    <property type="entry name" value="NUCLEOTIDE KINASE"/>
    <property type="match status" value="1"/>
</dbReference>
<dbReference type="SUPFAM" id="SSF52540">
    <property type="entry name" value="P-loop containing nucleoside triphosphate hydrolases"/>
    <property type="match status" value="1"/>
</dbReference>
<comment type="domain">
    <text evidence="6">Consists of three domains, a large central CORE domain and two small peripheral domains, NMPbind and LID, which undergo movements during catalysis. The LID domain closes over the site of phosphoryl transfer upon ATP binding. Assembling and dissambling the active center during each catalytic cycle provides an effective means to prevent ATP hydrolysis. Some bacteria have evolved a zinc-coordinating structure that stabilizes the LID domain.</text>
</comment>
<keyword evidence="3 6" id="KW-0547">Nucleotide-binding</keyword>
<evidence type="ECO:0000256" key="3">
    <source>
        <dbReference type="ARBA" id="ARBA00022741"/>
    </source>
</evidence>
<comment type="subunit">
    <text evidence="6 8">Monomer.</text>
</comment>
<comment type="catalytic activity">
    <reaction evidence="6 8">
        <text>AMP + ATP = 2 ADP</text>
        <dbReference type="Rhea" id="RHEA:12973"/>
        <dbReference type="ChEBI" id="CHEBI:30616"/>
        <dbReference type="ChEBI" id="CHEBI:456215"/>
        <dbReference type="ChEBI" id="CHEBI:456216"/>
        <dbReference type="EC" id="2.7.4.3"/>
    </reaction>
</comment>
<comment type="function">
    <text evidence="6">Catalyzes the reversible transfer of the terminal phosphate group between ATP and AMP. Plays an important role in cellular energy homeostasis and in adenine nucleotide metabolism.</text>
</comment>
<evidence type="ECO:0000256" key="4">
    <source>
        <dbReference type="ARBA" id="ARBA00022777"/>
    </source>
</evidence>
<dbReference type="InterPro" id="IPR027417">
    <property type="entry name" value="P-loop_NTPase"/>
</dbReference>
<dbReference type="NCBIfam" id="NF001380">
    <property type="entry name" value="PRK00279.1-2"/>
    <property type="match status" value="1"/>
</dbReference>
<feature type="binding site" evidence="6">
    <location>
        <begin position="137"/>
        <end position="138"/>
    </location>
    <ligand>
        <name>ATP</name>
        <dbReference type="ChEBI" id="CHEBI:30616"/>
    </ligand>
</feature>
<dbReference type="Pfam" id="PF00406">
    <property type="entry name" value="ADK"/>
    <property type="match status" value="1"/>
</dbReference>
<dbReference type="PRINTS" id="PR00094">
    <property type="entry name" value="ADENYLTKNASE"/>
</dbReference>
<keyword evidence="2 6" id="KW-0545">Nucleotide biosynthesis</keyword>
<proteinExistence type="inferred from homology"/>
<dbReference type="Pfam" id="PF05191">
    <property type="entry name" value="ADK_lid"/>
    <property type="match status" value="1"/>
</dbReference>
<gene>
    <name evidence="6" type="primary">adk</name>
    <name evidence="10" type="ORF">HMPREF3186_01791</name>
</gene>